<dbReference type="GO" id="GO:0003700">
    <property type="term" value="F:DNA-binding transcription factor activity"/>
    <property type="evidence" value="ECO:0007669"/>
    <property type="project" value="InterPro"/>
</dbReference>
<accession>A0A0F5EVH9</accession>
<dbReference type="Proteomes" id="UP000254620">
    <property type="component" value="Unassembled WGS sequence"/>
</dbReference>
<dbReference type="InterPro" id="IPR009061">
    <property type="entry name" value="DNA-bd_dom_put_sf"/>
</dbReference>
<dbReference type="PROSITE" id="PS50937">
    <property type="entry name" value="HTH_MERR_2"/>
    <property type="match status" value="1"/>
</dbReference>
<evidence type="ECO:0000313" key="5">
    <source>
        <dbReference type="Proteomes" id="UP000254620"/>
    </source>
</evidence>
<dbReference type="SMART" id="SM00422">
    <property type="entry name" value="HTH_MERR"/>
    <property type="match status" value="1"/>
</dbReference>
<dbReference type="GO" id="GO:0003677">
    <property type="term" value="F:DNA binding"/>
    <property type="evidence" value="ECO:0007669"/>
    <property type="project" value="UniProtKB-KW"/>
</dbReference>
<dbReference type="AlphaFoldDB" id="A0A0F5EVH9"/>
<sequence>MKINQFSQRSGVHLETIRFYEKKGLLPTPKRDANGYRQYDEDDLNVLQFIKICRTLDFSLEEIKQLNHLRHQPAEHHHLDQIVQKQLEKIEEKIVQLIEMRDFLQTLTQQGEHSESECQTIARLRQLP</sequence>
<organism evidence="4 5">
    <name type="scientific">Avibacterium paragallinarum</name>
    <name type="common">Haemophilus gallinarum</name>
    <dbReference type="NCBI Taxonomy" id="728"/>
    <lineage>
        <taxon>Bacteria</taxon>
        <taxon>Pseudomonadati</taxon>
        <taxon>Pseudomonadota</taxon>
        <taxon>Gammaproteobacteria</taxon>
        <taxon>Pasteurellales</taxon>
        <taxon>Pasteurellaceae</taxon>
        <taxon>Avibacterium</taxon>
    </lineage>
</organism>
<protein>
    <submittedName>
        <fullName evidence="4">Mercuric resistance operon regulatory protein</fullName>
    </submittedName>
</protein>
<evidence type="ECO:0000256" key="1">
    <source>
        <dbReference type="ARBA" id="ARBA00023015"/>
    </source>
</evidence>
<reference evidence="4 5" key="1">
    <citation type="submission" date="2018-06" db="EMBL/GenBank/DDBJ databases">
        <authorList>
            <consortium name="Pathogen Informatics"/>
            <person name="Doyle S."/>
        </authorList>
    </citation>
    <scope>NUCLEOTIDE SEQUENCE [LARGE SCALE GENOMIC DNA]</scope>
    <source>
        <strain evidence="4 5">NCTC10926</strain>
    </source>
</reference>
<name>A0A0F5EVH9_AVIPA</name>
<evidence type="ECO:0000256" key="2">
    <source>
        <dbReference type="ARBA" id="ARBA00023125"/>
    </source>
</evidence>
<dbReference type="RefSeq" id="WP_035688916.1">
    <property type="nucleotide sequence ID" value="NZ_CP050316.1"/>
</dbReference>
<dbReference type="GeneID" id="66257155"/>
<dbReference type="SUPFAM" id="SSF46955">
    <property type="entry name" value="Putative DNA-binding domain"/>
    <property type="match status" value="1"/>
</dbReference>
<dbReference type="InterPro" id="IPR000551">
    <property type="entry name" value="MerR-type_HTH_dom"/>
</dbReference>
<dbReference type="PRINTS" id="PR00040">
    <property type="entry name" value="HTHMERR"/>
</dbReference>
<keyword evidence="1" id="KW-0805">Transcription regulation</keyword>
<evidence type="ECO:0000313" key="4">
    <source>
        <dbReference type="EMBL" id="SUV40468.1"/>
    </source>
</evidence>
<dbReference type="EMBL" id="UFSW01000002">
    <property type="protein sequence ID" value="SUV40468.1"/>
    <property type="molecule type" value="Genomic_DNA"/>
</dbReference>
<gene>
    <name evidence="4" type="primary">merR</name>
    <name evidence="4" type="ORF">NCTC10926_02509</name>
</gene>
<dbReference type="InterPro" id="IPR047057">
    <property type="entry name" value="MerR_fam"/>
</dbReference>
<dbReference type="PANTHER" id="PTHR30204:SF94">
    <property type="entry name" value="HEAVY METAL-DEPENDENT TRANSCRIPTIONAL REGULATOR HI_0293-RELATED"/>
    <property type="match status" value="1"/>
</dbReference>
<keyword evidence="2" id="KW-0238">DNA-binding</keyword>
<dbReference type="Pfam" id="PF13411">
    <property type="entry name" value="MerR_1"/>
    <property type="match status" value="1"/>
</dbReference>
<dbReference type="Gene3D" id="1.10.1660.10">
    <property type="match status" value="1"/>
</dbReference>
<dbReference type="PANTHER" id="PTHR30204">
    <property type="entry name" value="REDOX-CYCLING DRUG-SENSING TRANSCRIPTIONAL ACTIVATOR SOXR"/>
    <property type="match status" value="1"/>
</dbReference>
<evidence type="ECO:0000256" key="3">
    <source>
        <dbReference type="ARBA" id="ARBA00023163"/>
    </source>
</evidence>
<keyword evidence="3" id="KW-0804">Transcription</keyword>
<proteinExistence type="predicted"/>